<evidence type="ECO:0000256" key="6">
    <source>
        <dbReference type="PIRNR" id="PIRNR018968"/>
    </source>
</evidence>
<keyword evidence="3 6" id="KW-0812">Transmembrane</keyword>
<proteinExistence type="inferred from homology"/>
<dbReference type="PIRSF" id="PIRSF018968">
    <property type="entry name" value="ABC_permease_BceB"/>
    <property type="match status" value="1"/>
</dbReference>
<dbReference type="PANTHER" id="PTHR46795">
    <property type="entry name" value="ABC TRANSPORTER PERMEASE-RELATED-RELATED"/>
    <property type="match status" value="1"/>
</dbReference>
<comment type="similarity">
    <text evidence="6">Belongs to the ABC-4 integral membrane protein family.</text>
</comment>
<organism evidence="8 9">
    <name type="scientific">Candidatus Enterococcus lowellii</name>
    <dbReference type="NCBI Taxonomy" id="2230877"/>
    <lineage>
        <taxon>Bacteria</taxon>
        <taxon>Bacillati</taxon>
        <taxon>Bacillota</taxon>
        <taxon>Bacilli</taxon>
        <taxon>Lactobacillales</taxon>
        <taxon>Enterococcaceae</taxon>
        <taxon>Enterococcus</taxon>
    </lineage>
</organism>
<protein>
    <recommendedName>
        <fullName evidence="7">ABC3 transporter permease C-terminal domain-containing protein</fullName>
    </recommendedName>
</protein>
<feature type="domain" description="ABC3 transporter permease C-terminal" evidence="7">
    <location>
        <begin position="62"/>
        <end position="180"/>
    </location>
</feature>
<dbReference type="Proteomes" id="UP000664701">
    <property type="component" value="Chromosome"/>
</dbReference>
<feature type="transmembrane region" description="Helical" evidence="6">
    <location>
        <begin position="224"/>
        <end position="251"/>
    </location>
</feature>
<feature type="transmembrane region" description="Helical" evidence="6">
    <location>
        <begin position="281"/>
        <end position="306"/>
    </location>
</feature>
<feature type="transmembrane region" description="Helical" evidence="6">
    <location>
        <begin position="198"/>
        <end position="218"/>
    </location>
</feature>
<keyword evidence="4 6" id="KW-1133">Transmembrane helix</keyword>
<feature type="transmembrane region" description="Helical" evidence="6">
    <location>
        <begin position="15"/>
        <end position="38"/>
    </location>
</feature>
<evidence type="ECO:0000256" key="4">
    <source>
        <dbReference type="ARBA" id="ARBA00022989"/>
    </source>
</evidence>
<dbReference type="InterPro" id="IPR027022">
    <property type="entry name" value="ABC_permease_BceB-typ"/>
</dbReference>
<evidence type="ECO:0000256" key="1">
    <source>
        <dbReference type="ARBA" id="ARBA00004651"/>
    </source>
</evidence>
<reference evidence="8 9" key="1">
    <citation type="submission" date="2021-03" db="EMBL/GenBank/DDBJ databases">
        <authorList>
            <person name="Gilmore M.S."/>
            <person name="Schwartzman J."/>
            <person name="Van Tyne D."/>
            <person name="Martin M."/>
            <person name="Earl A.M."/>
            <person name="Manson A.L."/>
            <person name="Straub T."/>
            <person name="Salamzade R."/>
            <person name="Saavedra J."/>
            <person name="Lebreton F."/>
            <person name="Prichula J."/>
            <person name="Schaufler K."/>
            <person name="Gaca A."/>
            <person name="Sgardioli B."/>
            <person name="Wagenaar J."/>
            <person name="Strong T."/>
        </authorList>
    </citation>
    <scope>NUCLEOTIDE SEQUENCE [LARGE SCALE GENOMIC DNA]</scope>
    <source>
        <strain evidence="8 9">DIV2402</strain>
    </source>
</reference>
<evidence type="ECO:0000256" key="3">
    <source>
        <dbReference type="ARBA" id="ARBA00022692"/>
    </source>
</evidence>
<keyword evidence="2 6" id="KW-1003">Cell membrane</keyword>
<evidence type="ECO:0000256" key="2">
    <source>
        <dbReference type="ARBA" id="ARBA00022475"/>
    </source>
</evidence>
<feature type="transmembrane region" description="Helical" evidence="6">
    <location>
        <begin position="100"/>
        <end position="127"/>
    </location>
</feature>
<dbReference type="InterPro" id="IPR052536">
    <property type="entry name" value="ABC-4_Integral_Memb_Prot"/>
</dbReference>
<feature type="transmembrane region" description="Helical" evidence="6">
    <location>
        <begin position="147"/>
        <end position="170"/>
    </location>
</feature>
<evidence type="ECO:0000313" key="9">
    <source>
        <dbReference type="Proteomes" id="UP000664701"/>
    </source>
</evidence>
<sequence length="670" mass="76637">MFFAKLSWQNIRKNLPIYLPFLIAMTLMVAINTTIYLLVHNAGMDTLTERGGVRHAFYLGQIVIVVFTWIFAIYANQFLMKQRTRELGLFHVLGLGKQELYQVVFWEIIYGLLCSLMSGLLAGFVLFKFTALVLVKMLDIGKVFTTQMTMASILMITLEFLLIFGVLFALNCRQIYRTNPIELLTSDKKGEKEPKARIIMTVIGGISLVVGYGIALSIHSPMQAMFLFLIAVLFVVLGTYLLFIGGSITLLKFLKKRPEIYYRPRSFVAISGMMYRMKQHAAGLASICILSTMALITIAMTASLYFGRQAELDAEYAYDITFTPSIKMTTVQDTTYELAEKMNIQITDSLNIKTFQAVPYGQKNGQLTWVSDSDASFSSAAEFISATYYRFISVDEYNHATNSTYSLKKDEVMVDQLGSKTNEKEIHFKDSQTFKVVKNTNRLAPIFQEIPLPTVLLVFSNEEQIKQVLEETIPEITEGRRIIEKEYRWSFNFVEDDRKQRLNFVEGFTKIVNESSLNSQRSYSYSLKTKDVAIESAHVFDGSFFFIGLLLSIVFMLATTLIIYFKQISEGLEDRRRFIIMQKVGMSQQEVKKTIHQQVIMVFSLPLIVALSHVVFAFPMMKQLLLLFEITQSDIFVKATISVVLCFILLYLVVYSLTAKIYYHLVEREI</sequence>
<dbReference type="Pfam" id="PF02687">
    <property type="entry name" value="FtsX"/>
    <property type="match status" value="1"/>
</dbReference>
<evidence type="ECO:0000313" key="8">
    <source>
        <dbReference type="EMBL" id="WYJ78025.1"/>
    </source>
</evidence>
<gene>
    <name evidence="8" type="ORF">DOK78_002681</name>
</gene>
<keyword evidence="5 6" id="KW-0472">Membrane</keyword>
<feature type="transmembrane region" description="Helical" evidence="6">
    <location>
        <begin position="599"/>
        <end position="621"/>
    </location>
</feature>
<keyword evidence="9" id="KW-1185">Reference proteome</keyword>
<dbReference type="InterPro" id="IPR003838">
    <property type="entry name" value="ABC3_permease_C"/>
</dbReference>
<feature type="transmembrane region" description="Helical" evidence="6">
    <location>
        <begin position="58"/>
        <end position="79"/>
    </location>
</feature>
<evidence type="ECO:0000256" key="5">
    <source>
        <dbReference type="ARBA" id="ARBA00023136"/>
    </source>
</evidence>
<accession>A0ABZ2SQK1</accession>
<dbReference type="PANTHER" id="PTHR46795:SF3">
    <property type="entry name" value="ABC TRANSPORTER PERMEASE"/>
    <property type="match status" value="1"/>
</dbReference>
<evidence type="ECO:0000259" key="7">
    <source>
        <dbReference type="Pfam" id="PF02687"/>
    </source>
</evidence>
<keyword evidence="6" id="KW-0813">Transport</keyword>
<reference evidence="8 9" key="2">
    <citation type="submission" date="2024-03" db="EMBL/GenBank/DDBJ databases">
        <title>The Genome Sequence of Enterococcus sp. DIV2402.</title>
        <authorList>
            <consortium name="The Broad Institute Genomics Platform"/>
            <consortium name="The Broad Institute Microbial Omics Core"/>
            <consortium name="The Broad Institute Genomic Center for Infectious Diseases"/>
            <person name="Earl A."/>
            <person name="Manson A."/>
            <person name="Gilmore M."/>
            <person name="Schwartman J."/>
            <person name="Shea T."/>
            <person name="Abouelleil A."/>
            <person name="Cao P."/>
            <person name="Chapman S."/>
            <person name="Cusick C."/>
            <person name="Young S."/>
            <person name="Neafsey D."/>
            <person name="Nusbaum C."/>
            <person name="Birren B."/>
        </authorList>
    </citation>
    <scope>NUCLEOTIDE SEQUENCE [LARGE SCALE GENOMIC DNA]</scope>
    <source>
        <strain evidence="8 9">DIV2402</strain>
    </source>
</reference>
<name>A0ABZ2SQK1_9ENTE</name>
<comment type="subcellular location">
    <subcellularLocation>
        <location evidence="1 6">Cell membrane</location>
        <topology evidence="1 6">Multi-pass membrane protein</topology>
    </subcellularLocation>
</comment>
<dbReference type="EMBL" id="CP147251">
    <property type="protein sequence ID" value="WYJ78025.1"/>
    <property type="molecule type" value="Genomic_DNA"/>
</dbReference>
<dbReference type="RefSeq" id="WP_207941800.1">
    <property type="nucleotide sequence ID" value="NZ_CP147251.1"/>
</dbReference>
<feature type="transmembrane region" description="Helical" evidence="6">
    <location>
        <begin position="544"/>
        <end position="565"/>
    </location>
</feature>
<feature type="transmembrane region" description="Helical" evidence="6">
    <location>
        <begin position="641"/>
        <end position="663"/>
    </location>
</feature>